<comment type="caution">
    <text evidence="1">The sequence shown here is derived from an EMBL/GenBank/DDBJ whole genome shotgun (WGS) entry which is preliminary data.</text>
</comment>
<name>A0A2V1P5H4_9RHOB</name>
<protein>
    <submittedName>
        <fullName evidence="1">Uncharacterized protein</fullName>
    </submittedName>
</protein>
<sequence length="71" mass="8257">MVPSRKQQTSFHEDKTMKIKTRWINGIIEEADKCTTRMPWERGLRRQAFIASRKAAAALRETETRTPRPAA</sequence>
<reference evidence="2" key="1">
    <citation type="submission" date="2018-05" db="EMBL/GenBank/DDBJ databases">
        <authorList>
            <person name="Du Z."/>
            <person name="Wang X."/>
        </authorList>
    </citation>
    <scope>NUCLEOTIDE SEQUENCE [LARGE SCALE GENOMIC DNA]</scope>
    <source>
        <strain evidence="2">WDS4C29</strain>
    </source>
</reference>
<evidence type="ECO:0000313" key="1">
    <source>
        <dbReference type="EMBL" id="PWG17743.1"/>
    </source>
</evidence>
<organism evidence="1 2">
    <name type="scientific">Salibaculum griseiflavum</name>
    <dbReference type="NCBI Taxonomy" id="1914409"/>
    <lineage>
        <taxon>Bacteria</taxon>
        <taxon>Pseudomonadati</taxon>
        <taxon>Pseudomonadota</taxon>
        <taxon>Alphaproteobacteria</taxon>
        <taxon>Rhodobacterales</taxon>
        <taxon>Roseobacteraceae</taxon>
        <taxon>Salibaculum</taxon>
    </lineage>
</organism>
<dbReference type="AlphaFoldDB" id="A0A2V1P5H4"/>
<evidence type="ECO:0000313" key="2">
    <source>
        <dbReference type="Proteomes" id="UP000245293"/>
    </source>
</evidence>
<accession>A0A2V1P5H4</accession>
<proteinExistence type="predicted"/>
<dbReference type="EMBL" id="QETF01000004">
    <property type="protein sequence ID" value="PWG17743.1"/>
    <property type="molecule type" value="Genomic_DNA"/>
</dbReference>
<dbReference type="Proteomes" id="UP000245293">
    <property type="component" value="Unassembled WGS sequence"/>
</dbReference>
<keyword evidence="2" id="KW-1185">Reference proteome</keyword>
<gene>
    <name evidence="1" type="ORF">DFK10_05875</name>
</gene>